<reference evidence="2" key="1">
    <citation type="submission" date="2022-11" db="UniProtKB">
        <authorList>
            <consortium name="WormBaseParasite"/>
        </authorList>
    </citation>
    <scope>IDENTIFICATION</scope>
</reference>
<dbReference type="Proteomes" id="UP000887565">
    <property type="component" value="Unplaced"/>
</dbReference>
<evidence type="ECO:0000313" key="1">
    <source>
        <dbReference type="Proteomes" id="UP000887565"/>
    </source>
</evidence>
<accession>A0A915K1J0</accession>
<sequence length="232" mass="25288">MDSVAAELPIETPVVNVTNGQCLLLFVNNTPSSIKLHRNQLIAVAKHAFGHTKSPIDCQVATTPMNRDLMDHEPAALDKSLPCHTDQQKLDLALNKMTAKTYVTTTQKSKALHDYKVEYLKGKGNACADFLSRKDDRKKPLIPSTQDLAAVIFWPNFCSAGALSNTDLTVPDIHPAVASPPMEITAEVNAFTHAMTKKTISQATLPTHMPLTANYVPPPVEAITIASHEEVK</sequence>
<evidence type="ECO:0000313" key="2">
    <source>
        <dbReference type="WBParaSite" id="nRc.2.0.1.t31698-RA"/>
    </source>
</evidence>
<proteinExistence type="predicted"/>
<protein>
    <submittedName>
        <fullName evidence="2">Reverse transcriptase/retrotransposon-derived protein RNase H-like domain-containing protein</fullName>
    </submittedName>
</protein>
<name>A0A915K1J0_ROMCU</name>
<dbReference type="WBParaSite" id="nRc.2.0.1.t31698-RA">
    <property type="protein sequence ID" value="nRc.2.0.1.t31698-RA"/>
    <property type="gene ID" value="nRc.2.0.1.g31698"/>
</dbReference>
<dbReference type="AlphaFoldDB" id="A0A915K1J0"/>
<keyword evidence="1" id="KW-1185">Reference proteome</keyword>
<organism evidence="1 2">
    <name type="scientific">Romanomermis culicivorax</name>
    <name type="common">Nematode worm</name>
    <dbReference type="NCBI Taxonomy" id="13658"/>
    <lineage>
        <taxon>Eukaryota</taxon>
        <taxon>Metazoa</taxon>
        <taxon>Ecdysozoa</taxon>
        <taxon>Nematoda</taxon>
        <taxon>Enoplea</taxon>
        <taxon>Dorylaimia</taxon>
        <taxon>Mermithida</taxon>
        <taxon>Mermithoidea</taxon>
        <taxon>Mermithidae</taxon>
        <taxon>Romanomermis</taxon>
    </lineage>
</organism>